<keyword evidence="2" id="KW-1185">Reference proteome</keyword>
<reference evidence="1 2" key="1">
    <citation type="submission" date="2017-01" db="EMBL/GenBank/DDBJ databases">
        <title>Draft genome sequence of Bacillus oleronius.</title>
        <authorList>
            <person name="Allam M."/>
        </authorList>
    </citation>
    <scope>NUCLEOTIDE SEQUENCE [LARGE SCALE GENOMIC DNA]</scope>
    <source>
        <strain evidence="1 2">DSM 9356</strain>
    </source>
</reference>
<dbReference type="RefSeq" id="WP_058002941.1">
    <property type="nucleotide sequence ID" value="NZ_CP065424.1"/>
</dbReference>
<accession>A0A8E2I9C3</accession>
<dbReference type="InterPro" id="IPR019657">
    <property type="entry name" value="ComFB"/>
</dbReference>
<protein>
    <recommendedName>
        <fullName evidence="3">Competence protein ComFB</fullName>
    </recommendedName>
</protein>
<dbReference type="AlphaFoldDB" id="A0A8E2I9C3"/>
<organism evidence="1 2">
    <name type="scientific">Heyndrickxia oleronia</name>
    <dbReference type="NCBI Taxonomy" id="38875"/>
    <lineage>
        <taxon>Bacteria</taxon>
        <taxon>Bacillati</taxon>
        <taxon>Bacillota</taxon>
        <taxon>Bacilli</taxon>
        <taxon>Bacillales</taxon>
        <taxon>Bacillaceae</taxon>
        <taxon>Heyndrickxia</taxon>
    </lineage>
</organism>
<dbReference type="EMBL" id="MTLA01000068">
    <property type="protein sequence ID" value="OOP69059.1"/>
    <property type="molecule type" value="Genomic_DNA"/>
</dbReference>
<proteinExistence type="predicted"/>
<evidence type="ECO:0000313" key="2">
    <source>
        <dbReference type="Proteomes" id="UP000189761"/>
    </source>
</evidence>
<dbReference type="Pfam" id="PF10719">
    <property type="entry name" value="ComFB"/>
    <property type="match status" value="1"/>
</dbReference>
<evidence type="ECO:0000313" key="1">
    <source>
        <dbReference type="EMBL" id="OOP69059.1"/>
    </source>
</evidence>
<comment type="caution">
    <text evidence="1">The sequence shown here is derived from an EMBL/GenBank/DDBJ whole genome shotgun (WGS) entry which is preliminary data.</text>
</comment>
<sequence>MPIFNVMEEIVRNALMEHMEQLRLPCTCERCIDDVMALSLNHLPPKYIVNEGASPFVRAYYTADRQGAANIISILFQAAETVSKNQRCSNRVD</sequence>
<dbReference type="Proteomes" id="UP000189761">
    <property type="component" value="Unassembled WGS sequence"/>
</dbReference>
<gene>
    <name evidence="1" type="ORF">BWZ43_06945</name>
</gene>
<evidence type="ECO:0008006" key="3">
    <source>
        <dbReference type="Google" id="ProtNLM"/>
    </source>
</evidence>
<name>A0A8E2I9C3_9BACI</name>